<reference evidence="1" key="1">
    <citation type="submission" date="2019-08" db="EMBL/GenBank/DDBJ databases">
        <title>The genome of the North American firefly Photinus pyralis.</title>
        <authorList>
            <consortium name="Photinus pyralis genome working group"/>
            <person name="Fallon T.R."/>
            <person name="Sander Lower S.E."/>
            <person name="Weng J.-K."/>
        </authorList>
    </citation>
    <scope>NUCLEOTIDE SEQUENCE</scope>
    <source>
        <strain evidence="1">TRF0915ILg1</strain>
        <tissue evidence="1">Whole body</tissue>
    </source>
</reference>
<proteinExistence type="predicted"/>
<evidence type="ECO:0000313" key="2">
    <source>
        <dbReference type="Proteomes" id="UP000801492"/>
    </source>
</evidence>
<accession>A0A8K0GGY3</accession>
<dbReference type="Proteomes" id="UP000801492">
    <property type="component" value="Unassembled WGS sequence"/>
</dbReference>
<name>A0A8K0GGY3_IGNLU</name>
<dbReference type="PANTHER" id="PTHR46601">
    <property type="entry name" value="ULP_PROTEASE DOMAIN-CONTAINING PROTEIN"/>
    <property type="match status" value="1"/>
</dbReference>
<dbReference type="EMBL" id="VTPC01002805">
    <property type="protein sequence ID" value="KAF2899444.1"/>
    <property type="molecule type" value="Genomic_DNA"/>
</dbReference>
<dbReference type="OrthoDB" id="6726648at2759"/>
<sequence length="261" mass="30620">MGVANRLGLKIIDETEKNEKNDVEKQNKELEIVKNFYYRPDIVYTCPGMRDSIAVRKDGKKITLPRHYLTLFLREAFAIFKQDSPNIKLGFSKFCSLRPDNVLLLKDTPSKQCKCKIHENFSMKLKGLKITYSQKLWDDILCNVSLNSCYCKNMCDVCCNLKNMNKPNIMSQVAIWKEWVKADDKKYKLIIHETSTGELFEKIKEDFIEFLHHVSIRRIQSDAFLNDKNNPSVRILQIDFAMSYSCEYRTKSRVRYGQDQV</sequence>
<organism evidence="1 2">
    <name type="scientific">Ignelater luminosus</name>
    <name type="common">Cucubano</name>
    <name type="synonym">Pyrophorus luminosus</name>
    <dbReference type="NCBI Taxonomy" id="2038154"/>
    <lineage>
        <taxon>Eukaryota</taxon>
        <taxon>Metazoa</taxon>
        <taxon>Ecdysozoa</taxon>
        <taxon>Arthropoda</taxon>
        <taxon>Hexapoda</taxon>
        <taxon>Insecta</taxon>
        <taxon>Pterygota</taxon>
        <taxon>Neoptera</taxon>
        <taxon>Endopterygota</taxon>
        <taxon>Coleoptera</taxon>
        <taxon>Polyphaga</taxon>
        <taxon>Elateriformia</taxon>
        <taxon>Elateroidea</taxon>
        <taxon>Elateridae</taxon>
        <taxon>Agrypninae</taxon>
        <taxon>Pyrophorini</taxon>
        <taxon>Ignelater</taxon>
    </lineage>
</organism>
<gene>
    <name evidence="1" type="ORF">ILUMI_06732</name>
</gene>
<evidence type="ECO:0000313" key="1">
    <source>
        <dbReference type="EMBL" id="KAF2899444.1"/>
    </source>
</evidence>
<dbReference type="AlphaFoldDB" id="A0A8K0GGY3"/>
<keyword evidence="2" id="KW-1185">Reference proteome</keyword>
<comment type="caution">
    <text evidence="1">The sequence shown here is derived from an EMBL/GenBank/DDBJ whole genome shotgun (WGS) entry which is preliminary data.</text>
</comment>
<protein>
    <submittedName>
        <fullName evidence="1">Uncharacterized protein</fullName>
    </submittedName>
</protein>
<dbReference type="PANTHER" id="PTHR46601:SF2">
    <property type="entry name" value="UBIQUITIN-LIKE PROTEASE FAMILY PROFILE DOMAIN-CONTAINING PROTEIN"/>
    <property type="match status" value="1"/>
</dbReference>